<keyword evidence="1" id="KW-1133">Transmembrane helix</keyword>
<proteinExistence type="predicted"/>
<keyword evidence="1" id="KW-0812">Transmembrane</keyword>
<reference evidence="2" key="1">
    <citation type="journal article" date="2014" name="Front. Microbiol.">
        <title>High frequency of phylogenetically diverse reductive dehalogenase-homologous genes in deep subseafloor sedimentary metagenomes.</title>
        <authorList>
            <person name="Kawai M."/>
            <person name="Futagami T."/>
            <person name="Toyoda A."/>
            <person name="Takaki Y."/>
            <person name="Nishi S."/>
            <person name="Hori S."/>
            <person name="Arai W."/>
            <person name="Tsubouchi T."/>
            <person name="Morono Y."/>
            <person name="Uchiyama I."/>
            <person name="Ito T."/>
            <person name="Fujiyama A."/>
            <person name="Inagaki F."/>
            <person name="Takami H."/>
        </authorList>
    </citation>
    <scope>NUCLEOTIDE SEQUENCE</scope>
    <source>
        <strain evidence="2">Expedition CK06-06</strain>
    </source>
</reference>
<gene>
    <name evidence="2" type="ORF">S12H4_30461</name>
</gene>
<feature type="non-terminal residue" evidence="2">
    <location>
        <position position="52"/>
    </location>
</feature>
<protein>
    <submittedName>
        <fullName evidence="2">Uncharacterized protein</fullName>
    </submittedName>
</protein>
<comment type="caution">
    <text evidence="2">The sequence shown here is derived from an EMBL/GenBank/DDBJ whole genome shotgun (WGS) entry which is preliminary data.</text>
</comment>
<dbReference type="EMBL" id="BARW01017668">
    <property type="protein sequence ID" value="GAI90101.1"/>
    <property type="molecule type" value="Genomic_DNA"/>
</dbReference>
<dbReference type="AlphaFoldDB" id="X1TFH6"/>
<organism evidence="2">
    <name type="scientific">marine sediment metagenome</name>
    <dbReference type="NCBI Taxonomy" id="412755"/>
    <lineage>
        <taxon>unclassified sequences</taxon>
        <taxon>metagenomes</taxon>
        <taxon>ecological metagenomes</taxon>
    </lineage>
</organism>
<evidence type="ECO:0000256" key="1">
    <source>
        <dbReference type="SAM" id="Phobius"/>
    </source>
</evidence>
<name>X1TFH6_9ZZZZ</name>
<keyword evidence="1" id="KW-0472">Membrane</keyword>
<sequence length="52" mass="6009">MQYHCKNLVPALSVSFVLSSFFYFNVCFSEQQKISLTNDVKISLSSKEHFIC</sequence>
<evidence type="ECO:0000313" key="2">
    <source>
        <dbReference type="EMBL" id="GAI90101.1"/>
    </source>
</evidence>
<feature type="transmembrane region" description="Helical" evidence="1">
    <location>
        <begin position="7"/>
        <end position="26"/>
    </location>
</feature>
<accession>X1TFH6</accession>